<reference evidence="5 6" key="1">
    <citation type="submission" date="2016-06" db="EMBL/GenBank/DDBJ databases">
        <title>Genome sequencing of Cryobacterium arcticum PAMC 27867.</title>
        <authorList>
            <person name="Lee J."/>
            <person name="Kim O.-S."/>
        </authorList>
    </citation>
    <scope>NUCLEOTIDE SEQUENCE [LARGE SCALE GENOMIC DNA]</scope>
    <source>
        <strain evidence="5 6">PAMC 27867</strain>
    </source>
</reference>
<protein>
    <submittedName>
        <fullName evidence="5">Transcriptional regulator</fullName>
    </submittedName>
</protein>
<proteinExistence type="predicted"/>
<evidence type="ECO:0000256" key="3">
    <source>
        <dbReference type="ARBA" id="ARBA00023163"/>
    </source>
</evidence>
<evidence type="ECO:0000313" key="5">
    <source>
        <dbReference type="EMBL" id="ANP71176.1"/>
    </source>
</evidence>
<dbReference type="RefSeq" id="WP_236900785.1">
    <property type="nucleotide sequence ID" value="NZ_CP016282.1"/>
</dbReference>
<dbReference type="PROSITE" id="PS51118">
    <property type="entry name" value="HTH_HXLR"/>
    <property type="match status" value="1"/>
</dbReference>
<dbReference type="PANTHER" id="PTHR33204">
    <property type="entry name" value="TRANSCRIPTIONAL REGULATOR, MARR FAMILY"/>
    <property type="match status" value="1"/>
</dbReference>
<dbReference type="PANTHER" id="PTHR33204:SF37">
    <property type="entry name" value="HTH-TYPE TRANSCRIPTIONAL REGULATOR YODB"/>
    <property type="match status" value="1"/>
</dbReference>
<keyword evidence="6" id="KW-1185">Reference proteome</keyword>
<dbReference type="AlphaFoldDB" id="A0A1B1BFA1"/>
<dbReference type="Proteomes" id="UP000092582">
    <property type="component" value="Chromosome 1"/>
</dbReference>
<organism evidence="5 6">
    <name type="scientific">Cryobacterium arcticum</name>
    <dbReference type="NCBI Taxonomy" id="670052"/>
    <lineage>
        <taxon>Bacteria</taxon>
        <taxon>Bacillati</taxon>
        <taxon>Actinomycetota</taxon>
        <taxon>Actinomycetes</taxon>
        <taxon>Micrococcales</taxon>
        <taxon>Microbacteriaceae</taxon>
        <taxon>Cryobacterium</taxon>
    </lineage>
</organism>
<dbReference type="GO" id="GO:0003677">
    <property type="term" value="F:DNA binding"/>
    <property type="evidence" value="ECO:0007669"/>
    <property type="project" value="UniProtKB-KW"/>
</dbReference>
<dbReference type="SUPFAM" id="SSF46785">
    <property type="entry name" value="Winged helix' DNA-binding domain"/>
    <property type="match status" value="1"/>
</dbReference>
<evidence type="ECO:0000259" key="4">
    <source>
        <dbReference type="PROSITE" id="PS51118"/>
    </source>
</evidence>
<dbReference type="STRING" id="670052.PA27867_0202"/>
<dbReference type="EMBL" id="CP016282">
    <property type="protein sequence ID" value="ANP71176.1"/>
    <property type="molecule type" value="Genomic_DNA"/>
</dbReference>
<dbReference type="Gene3D" id="1.10.10.10">
    <property type="entry name" value="Winged helix-like DNA-binding domain superfamily/Winged helix DNA-binding domain"/>
    <property type="match status" value="1"/>
</dbReference>
<dbReference type="KEGG" id="cart:PA27867_0202"/>
<evidence type="ECO:0000256" key="1">
    <source>
        <dbReference type="ARBA" id="ARBA00023015"/>
    </source>
</evidence>
<name>A0A1B1BFA1_9MICO</name>
<feature type="domain" description="HTH hxlR-type" evidence="4">
    <location>
        <begin position="56"/>
        <end position="154"/>
    </location>
</feature>
<keyword evidence="3" id="KW-0804">Transcription</keyword>
<gene>
    <name evidence="5" type="ORF">PA27867_0202</name>
</gene>
<accession>A0A1B1BFA1</accession>
<dbReference type="InterPro" id="IPR036388">
    <property type="entry name" value="WH-like_DNA-bd_sf"/>
</dbReference>
<keyword evidence="2" id="KW-0238">DNA-binding</keyword>
<dbReference type="Pfam" id="PF01638">
    <property type="entry name" value="HxlR"/>
    <property type="match status" value="1"/>
</dbReference>
<sequence>MTSTLPDMRDVQPVPAAAVAPPAAELAVRDRLARLVGDPAPASDGAAAPNVFAAGCASRVVLDHVTSKWGVLVIVALAETSLRWGELRRGIEGISEKMLAQTLRILEADGLVHRAAQPTIPPRVDYSLTERGQELAGHLIPLVRWVGSNAGDIVGGR</sequence>
<keyword evidence="1" id="KW-0805">Transcription regulation</keyword>
<dbReference type="InterPro" id="IPR002577">
    <property type="entry name" value="HTH_HxlR"/>
</dbReference>
<dbReference type="PATRIC" id="fig|670052.7.peg.215"/>
<evidence type="ECO:0000256" key="2">
    <source>
        <dbReference type="ARBA" id="ARBA00023125"/>
    </source>
</evidence>
<evidence type="ECO:0000313" key="6">
    <source>
        <dbReference type="Proteomes" id="UP000092582"/>
    </source>
</evidence>
<dbReference type="InterPro" id="IPR036390">
    <property type="entry name" value="WH_DNA-bd_sf"/>
</dbReference>